<evidence type="ECO:0000313" key="1">
    <source>
        <dbReference type="EMBL" id="MBO0609262.1"/>
    </source>
</evidence>
<protein>
    <recommendedName>
        <fullName evidence="3">Small CPxCG-related zinc finger protein</fullName>
    </recommendedName>
</protein>
<evidence type="ECO:0008006" key="3">
    <source>
        <dbReference type="Google" id="ProtNLM"/>
    </source>
</evidence>
<dbReference type="Proteomes" id="UP000664617">
    <property type="component" value="Unassembled WGS sequence"/>
</dbReference>
<comment type="caution">
    <text evidence="1">The sequence shown here is derived from an EMBL/GenBank/DDBJ whole genome shotgun (WGS) entry which is preliminary data.</text>
</comment>
<evidence type="ECO:0000313" key="2">
    <source>
        <dbReference type="Proteomes" id="UP000664617"/>
    </source>
</evidence>
<sequence>MDQERWNDIVESGRQGDCGPWLCFDCDDLTVEQGVRFGDDAAVEITYMCNSCVASITVPA</sequence>
<accession>A0ABS3I8E4</accession>
<name>A0ABS3I8E4_9MICO</name>
<proteinExistence type="predicted"/>
<dbReference type="EMBL" id="JAFMPK010000038">
    <property type="protein sequence ID" value="MBO0609262.1"/>
    <property type="molecule type" value="Genomic_DNA"/>
</dbReference>
<keyword evidence="2" id="KW-1185">Reference proteome</keyword>
<gene>
    <name evidence="1" type="ORF">J0911_09485</name>
</gene>
<organism evidence="1 2">
    <name type="scientific">Myceligenerans salitolerans</name>
    <dbReference type="NCBI Taxonomy" id="1230528"/>
    <lineage>
        <taxon>Bacteria</taxon>
        <taxon>Bacillati</taxon>
        <taxon>Actinomycetota</taxon>
        <taxon>Actinomycetes</taxon>
        <taxon>Micrococcales</taxon>
        <taxon>Promicromonosporaceae</taxon>
        <taxon>Myceligenerans</taxon>
    </lineage>
</organism>
<dbReference type="RefSeq" id="WP_207275225.1">
    <property type="nucleotide sequence ID" value="NZ_JAFMPK010000038.1"/>
</dbReference>
<reference evidence="2" key="1">
    <citation type="submission" date="2023-07" db="EMBL/GenBank/DDBJ databases">
        <title>Myceligenerans salitolerans sp. nov., a halotolerant actinomycete isolated from a salt lake in Xinjiang, China.</title>
        <authorList>
            <person name="Guan T."/>
        </authorList>
    </citation>
    <scope>NUCLEOTIDE SEQUENCE [LARGE SCALE GENOMIC DNA]</scope>
    <source>
        <strain evidence="2">XHU 5031</strain>
    </source>
</reference>